<evidence type="ECO:0000256" key="1">
    <source>
        <dbReference type="ARBA" id="ARBA00006432"/>
    </source>
</evidence>
<dbReference type="AlphaFoldDB" id="A0A560ESP8"/>
<evidence type="ECO:0000259" key="3">
    <source>
        <dbReference type="Pfam" id="PF00501"/>
    </source>
</evidence>
<gene>
    <name evidence="5" type="ORF">FBZ89_1247</name>
</gene>
<sequence length="660" mass="70677">MNTALLDNGRTAAFLEDGGSLIDLLRIRAEGGDSAAYIFLRNGDDPSEPLTSRTLLRIANGIAVKLMEHKLKGEPILLIYNCGLEFIAAFWGCLLSGNIAVPVAPPRGDQRLGWLTELAANSGARAVLTDGGQHTRLKAGLPVGSILSRLPWIETDLAVGPDTIAGPAIRRDAVAVLQYTSGSTGRPKGVVLTHDNIIANEDMICRAFNHAEGAATVVGCLPHFHDMGLFGNLLQPLYLGSLCVFMSPEAFVQRPQRWLKAISDYRGTTSGGPNFVYDLCATRIQPGGIDLDLSSWSVAFVGAEPIRPATLKRFAEVFEPYGFRREAFFPCYGLAEATLFVAGGNLSPGAPWSVQGPRGTEVMTCGPIVEPQKLIVVNPETWLPQPAGQEGEIWLRGPNVANGYWQNPVSTQGTFGGLTAEGDGPFTRTGDLGFVQDGNLFVTGRIKTIIIVDGNNLHSEDLEAVAGHAHGSIAAGACAAVAAPGASGEEIVIIAEIRRAFMNNLDSVLVGDLVHRKIAETFGVAPRAVVFVRAGGIPRTSSGKIRREACCQALLAGELPEFARWQRIGPSGADQIQMSETAIRIRGWLVATIAERQGLLEDEVATTDPFPVLGLDSKDVFELAYQLSAWLGREFDPIVFWENPTIDQLACGLAEIDGHL</sequence>
<keyword evidence="2 5" id="KW-0436">Ligase</keyword>
<dbReference type="InterPro" id="IPR020845">
    <property type="entry name" value="AMP-binding_CS"/>
</dbReference>
<dbReference type="RefSeq" id="WP_145753393.1">
    <property type="nucleotide sequence ID" value="NZ_VITN01000024.1"/>
</dbReference>
<proteinExistence type="inferred from homology"/>
<dbReference type="EMBL" id="VITN01000024">
    <property type="protein sequence ID" value="TWB12394.1"/>
    <property type="molecule type" value="Genomic_DNA"/>
</dbReference>
<dbReference type="GO" id="GO:0016874">
    <property type="term" value="F:ligase activity"/>
    <property type="evidence" value="ECO:0007669"/>
    <property type="project" value="UniProtKB-KW"/>
</dbReference>
<comment type="caution">
    <text evidence="5">The sequence shown here is derived from an EMBL/GenBank/DDBJ whole genome shotgun (WGS) entry which is preliminary data.</text>
</comment>
<dbReference type="InterPro" id="IPR042099">
    <property type="entry name" value="ANL_N_sf"/>
</dbReference>
<accession>A0A560ESP8</accession>
<dbReference type="PANTHER" id="PTHR22754">
    <property type="entry name" value="DISCO-INTERACTING PROTEIN 2 DIP2 -RELATED"/>
    <property type="match status" value="1"/>
</dbReference>
<name>A0A560ESP8_9PROT</name>
<reference evidence="5 6" key="1">
    <citation type="submission" date="2019-06" db="EMBL/GenBank/DDBJ databases">
        <title>Genomic Encyclopedia of Type Strains, Phase IV (KMG-V): Genome sequencing to study the core and pangenomes of soil and plant-associated prokaryotes.</title>
        <authorList>
            <person name="Whitman W."/>
        </authorList>
    </citation>
    <scope>NUCLEOTIDE SEQUENCE [LARGE SCALE GENOMIC DNA]</scope>
    <source>
        <strain evidence="5 6">BR 11880</strain>
    </source>
</reference>
<feature type="domain" description="AMP-dependent synthetase/ligase" evidence="3">
    <location>
        <begin position="32"/>
        <end position="405"/>
    </location>
</feature>
<dbReference type="Pfam" id="PF00550">
    <property type="entry name" value="PP-binding"/>
    <property type="match status" value="1"/>
</dbReference>
<organism evidence="5 6">
    <name type="scientific">Nitrospirillum amazonense</name>
    <dbReference type="NCBI Taxonomy" id="28077"/>
    <lineage>
        <taxon>Bacteria</taxon>
        <taxon>Pseudomonadati</taxon>
        <taxon>Pseudomonadota</taxon>
        <taxon>Alphaproteobacteria</taxon>
        <taxon>Rhodospirillales</taxon>
        <taxon>Azospirillaceae</taxon>
        <taxon>Nitrospirillum</taxon>
    </lineage>
</organism>
<evidence type="ECO:0000256" key="2">
    <source>
        <dbReference type="ARBA" id="ARBA00022598"/>
    </source>
</evidence>
<dbReference type="OrthoDB" id="9803968at2"/>
<dbReference type="GO" id="GO:0006633">
    <property type="term" value="P:fatty acid biosynthetic process"/>
    <property type="evidence" value="ECO:0007669"/>
    <property type="project" value="TreeGrafter"/>
</dbReference>
<dbReference type="Gene3D" id="3.40.50.12780">
    <property type="entry name" value="N-terminal domain of ligase-like"/>
    <property type="match status" value="1"/>
</dbReference>
<dbReference type="PROSITE" id="PS00455">
    <property type="entry name" value="AMP_BINDING"/>
    <property type="match status" value="1"/>
</dbReference>
<dbReference type="GO" id="GO:0070566">
    <property type="term" value="F:adenylyltransferase activity"/>
    <property type="evidence" value="ECO:0007669"/>
    <property type="project" value="TreeGrafter"/>
</dbReference>
<dbReference type="InterPro" id="IPR036736">
    <property type="entry name" value="ACP-like_sf"/>
</dbReference>
<feature type="domain" description="Carrier" evidence="4">
    <location>
        <begin position="588"/>
        <end position="650"/>
    </location>
</feature>
<dbReference type="CDD" id="cd05931">
    <property type="entry name" value="FAAL"/>
    <property type="match status" value="1"/>
</dbReference>
<dbReference type="GO" id="GO:0005886">
    <property type="term" value="C:plasma membrane"/>
    <property type="evidence" value="ECO:0007669"/>
    <property type="project" value="TreeGrafter"/>
</dbReference>
<dbReference type="FunFam" id="3.40.50.12780:FF:000013">
    <property type="entry name" value="Long-chain-fatty-acid--AMP ligase FadD32"/>
    <property type="match status" value="1"/>
</dbReference>
<dbReference type="Pfam" id="PF00501">
    <property type="entry name" value="AMP-binding"/>
    <property type="match status" value="1"/>
</dbReference>
<dbReference type="Gene3D" id="1.10.1200.10">
    <property type="entry name" value="ACP-like"/>
    <property type="match status" value="1"/>
</dbReference>
<dbReference type="InterPro" id="IPR000873">
    <property type="entry name" value="AMP-dep_synth/lig_dom"/>
</dbReference>
<evidence type="ECO:0000313" key="5">
    <source>
        <dbReference type="EMBL" id="TWB12394.1"/>
    </source>
</evidence>
<dbReference type="SUPFAM" id="SSF56801">
    <property type="entry name" value="Acetyl-CoA synthetase-like"/>
    <property type="match status" value="1"/>
</dbReference>
<dbReference type="SUPFAM" id="SSF47336">
    <property type="entry name" value="ACP-like"/>
    <property type="match status" value="1"/>
</dbReference>
<dbReference type="InterPro" id="IPR040097">
    <property type="entry name" value="FAAL/FAAC"/>
</dbReference>
<dbReference type="GO" id="GO:0071766">
    <property type="term" value="P:Actinobacterium-type cell wall biogenesis"/>
    <property type="evidence" value="ECO:0007669"/>
    <property type="project" value="UniProtKB-ARBA"/>
</dbReference>
<protein>
    <submittedName>
        <fullName evidence="5">Acyl-CoA synthetase (AMP-forming)/AMP-acid ligase II</fullName>
    </submittedName>
</protein>
<dbReference type="Proteomes" id="UP000319859">
    <property type="component" value="Unassembled WGS sequence"/>
</dbReference>
<dbReference type="PANTHER" id="PTHR22754:SF32">
    <property type="entry name" value="DISCO-INTERACTING PROTEIN 2"/>
    <property type="match status" value="1"/>
</dbReference>
<dbReference type="Gene3D" id="3.30.300.30">
    <property type="match status" value="1"/>
</dbReference>
<evidence type="ECO:0000259" key="4">
    <source>
        <dbReference type="Pfam" id="PF00550"/>
    </source>
</evidence>
<dbReference type="InterPro" id="IPR009081">
    <property type="entry name" value="PP-bd_ACP"/>
</dbReference>
<dbReference type="InterPro" id="IPR045851">
    <property type="entry name" value="AMP-bd_C_sf"/>
</dbReference>
<evidence type="ECO:0000313" key="6">
    <source>
        <dbReference type="Proteomes" id="UP000319859"/>
    </source>
</evidence>
<comment type="similarity">
    <text evidence="1">Belongs to the ATP-dependent AMP-binding enzyme family.</text>
</comment>